<sequence>MQNISASFFCYYEELLEFGHQFCCFCKKDHKMSDRSVVSINGRNLRITEQMLLKKRLRISYSFQNNDRDCF</sequence>
<gene>
    <name evidence="1" type="ORF">BpHYR1_042743</name>
</gene>
<name>A0A3M7SB06_BRAPC</name>
<comment type="caution">
    <text evidence="1">The sequence shown here is derived from an EMBL/GenBank/DDBJ whole genome shotgun (WGS) entry which is preliminary data.</text>
</comment>
<organism evidence="1 2">
    <name type="scientific">Brachionus plicatilis</name>
    <name type="common">Marine rotifer</name>
    <name type="synonym">Brachionus muelleri</name>
    <dbReference type="NCBI Taxonomy" id="10195"/>
    <lineage>
        <taxon>Eukaryota</taxon>
        <taxon>Metazoa</taxon>
        <taxon>Spiralia</taxon>
        <taxon>Gnathifera</taxon>
        <taxon>Rotifera</taxon>
        <taxon>Eurotatoria</taxon>
        <taxon>Monogononta</taxon>
        <taxon>Pseudotrocha</taxon>
        <taxon>Ploima</taxon>
        <taxon>Brachionidae</taxon>
        <taxon>Brachionus</taxon>
    </lineage>
</organism>
<protein>
    <submittedName>
        <fullName evidence="1">Uncharacterized protein</fullName>
    </submittedName>
</protein>
<accession>A0A3M7SB06</accession>
<keyword evidence="2" id="KW-1185">Reference proteome</keyword>
<dbReference type="AlphaFoldDB" id="A0A3M7SB06"/>
<dbReference type="Proteomes" id="UP000276133">
    <property type="component" value="Unassembled WGS sequence"/>
</dbReference>
<proteinExistence type="predicted"/>
<reference evidence="1 2" key="1">
    <citation type="journal article" date="2018" name="Sci. Rep.">
        <title>Genomic signatures of local adaptation to the degree of environmental predictability in rotifers.</title>
        <authorList>
            <person name="Franch-Gras L."/>
            <person name="Hahn C."/>
            <person name="Garcia-Roger E.M."/>
            <person name="Carmona M.J."/>
            <person name="Serra M."/>
            <person name="Gomez A."/>
        </authorList>
    </citation>
    <scope>NUCLEOTIDE SEQUENCE [LARGE SCALE GENOMIC DNA]</scope>
    <source>
        <strain evidence="1">HYR1</strain>
    </source>
</reference>
<evidence type="ECO:0000313" key="2">
    <source>
        <dbReference type="Proteomes" id="UP000276133"/>
    </source>
</evidence>
<evidence type="ECO:0000313" key="1">
    <source>
        <dbReference type="EMBL" id="RNA32847.1"/>
    </source>
</evidence>
<dbReference type="EMBL" id="REGN01001738">
    <property type="protein sequence ID" value="RNA32847.1"/>
    <property type="molecule type" value="Genomic_DNA"/>
</dbReference>